<name>A0A9N9D5L2_9GLOM</name>
<feature type="compositionally biased region" description="Polar residues" evidence="1">
    <location>
        <begin position="434"/>
        <end position="457"/>
    </location>
</feature>
<dbReference type="Proteomes" id="UP000789572">
    <property type="component" value="Unassembled WGS sequence"/>
</dbReference>
<feature type="region of interest" description="Disordered" evidence="1">
    <location>
        <begin position="404"/>
        <end position="496"/>
    </location>
</feature>
<dbReference type="EMBL" id="CAJVPJ010002537">
    <property type="protein sequence ID" value="CAG8623786.1"/>
    <property type="molecule type" value="Genomic_DNA"/>
</dbReference>
<dbReference type="OrthoDB" id="2325450at2759"/>
<evidence type="ECO:0000256" key="1">
    <source>
        <dbReference type="SAM" id="MobiDB-lite"/>
    </source>
</evidence>
<reference evidence="2" key="1">
    <citation type="submission" date="2021-06" db="EMBL/GenBank/DDBJ databases">
        <authorList>
            <person name="Kallberg Y."/>
            <person name="Tangrot J."/>
            <person name="Rosling A."/>
        </authorList>
    </citation>
    <scope>NUCLEOTIDE SEQUENCE</scope>
    <source>
        <strain evidence="2">IA702</strain>
    </source>
</reference>
<feature type="compositionally biased region" description="Polar residues" evidence="1">
    <location>
        <begin position="464"/>
        <end position="481"/>
    </location>
</feature>
<gene>
    <name evidence="2" type="ORF">POCULU_LOCUS8552</name>
</gene>
<proteinExistence type="predicted"/>
<dbReference type="AlphaFoldDB" id="A0A9N9D5L2"/>
<dbReference type="InterPro" id="IPR051055">
    <property type="entry name" value="PIF1_helicase"/>
</dbReference>
<organism evidence="2 3">
    <name type="scientific">Paraglomus occultum</name>
    <dbReference type="NCBI Taxonomy" id="144539"/>
    <lineage>
        <taxon>Eukaryota</taxon>
        <taxon>Fungi</taxon>
        <taxon>Fungi incertae sedis</taxon>
        <taxon>Mucoromycota</taxon>
        <taxon>Glomeromycotina</taxon>
        <taxon>Glomeromycetes</taxon>
        <taxon>Paraglomerales</taxon>
        <taxon>Paraglomeraceae</taxon>
        <taxon>Paraglomus</taxon>
    </lineage>
</organism>
<dbReference type="PANTHER" id="PTHR47642">
    <property type="entry name" value="ATP-DEPENDENT DNA HELICASE"/>
    <property type="match status" value="1"/>
</dbReference>
<comment type="caution">
    <text evidence="2">The sequence shown here is derived from an EMBL/GenBank/DDBJ whole genome shotgun (WGS) entry which is preliminary data.</text>
</comment>
<feature type="compositionally biased region" description="Basic residues" evidence="1">
    <location>
        <begin position="485"/>
        <end position="496"/>
    </location>
</feature>
<protein>
    <submittedName>
        <fullName evidence="2">401_t:CDS:1</fullName>
    </submittedName>
</protein>
<keyword evidence="3" id="KW-1185">Reference proteome</keyword>
<dbReference type="SUPFAM" id="SSF52540">
    <property type="entry name" value="P-loop containing nucleoside triphosphate hydrolases"/>
    <property type="match status" value="1"/>
</dbReference>
<evidence type="ECO:0000313" key="3">
    <source>
        <dbReference type="Proteomes" id="UP000789572"/>
    </source>
</evidence>
<sequence length="496" mass="56189">MVSSSLLTFISNTFSRIHNNVFPFGGINVLLVGDLAQLPPVNGSPVYKSSVWQIFFPLFLRTCHRQQNDMAFYNLLEEIRFGNISEASWNMLEQKHIEYAPISHTPDCPDSTHTVSYRQSTEQSNTTTCNHLTDVNATTLHESTDFLDEEQQECAPDCFDTTHIVGYRQSAEQLNTTICNLLPVDNENEIILHKSTDFLGEEQWESTRIQTTFKHYTNLPSFVRLQAGARVMYLKNNMMQHNLCNGTVGIDIDLFHPTPWTATTIFQENDDIDVFGAVTGLNNNTLSLQIYKLYVINSTKKSLPTSATWLRALGTIITIPHSNNNTTVFEVSATQYVNSTGSQFKQTIIVYHQSHRQYLQARTSKARVGAKVTICGELDIMDDKLYMELHVFEYESLTNTESITNTSPAAISPSKRTRLSQLTKEVVDTPPTPNSANQETDENITQHPPNHNMNENQPSEHETNINQPAKTVTELSTNTLQVPKYTKRNLRKKDTN</sequence>
<accession>A0A9N9D5L2</accession>
<evidence type="ECO:0000313" key="2">
    <source>
        <dbReference type="EMBL" id="CAG8623786.1"/>
    </source>
</evidence>
<dbReference type="InterPro" id="IPR027417">
    <property type="entry name" value="P-loop_NTPase"/>
</dbReference>